<sequence>MLAFWKLIFLGLFTLTLIYWLLLAYCRSLQRERLENRWDAMTGKDGAGKDLGPRDSFVKEGMARYEKSLRRKLLWLVYVVPVCVMTALIVVMNMQW</sequence>
<keyword evidence="1" id="KW-0812">Transmembrane</keyword>
<feature type="transmembrane region" description="Helical" evidence="1">
    <location>
        <begin position="6"/>
        <end position="26"/>
    </location>
</feature>
<evidence type="ECO:0000313" key="2">
    <source>
        <dbReference type="EMBL" id="RWR11710.1"/>
    </source>
</evidence>
<keyword evidence="1" id="KW-0472">Membrane</keyword>
<dbReference type="Proteomes" id="UP000285710">
    <property type="component" value="Unassembled WGS sequence"/>
</dbReference>
<dbReference type="EMBL" id="SAUW01000010">
    <property type="protein sequence ID" value="RWR11710.1"/>
    <property type="molecule type" value="Genomic_DNA"/>
</dbReference>
<evidence type="ECO:0000313" key="3">
    <source>
        <dbReference type="Proteomes" id="UP000285710"/>
    </source>
</evidence>
<evidence type="ECO:0008006" key="4">
    <source>
        <dbReference type="Google" id="ProtNLM"/>
    </source>
</evidence>
<dbReference type="AlphaFoldDB" id="A0A443IUE9"/>
<reference evidence="2 3" key="2">
    <citation type="submission" date="2019-01" db="EMBL/GenBank/DDBJ databases">
        <authorList>
            <person name="Li Y."/>
        </authorList>
    </citation>
    <scope>NUCLEOTIDE SEQUENCE [LARGE SCALE GENOMIC DNA]</scope>
    <source>
        <strain evidence="2 3">2D-5</strain>
    </source>
</reference>
<name>A0A443IUE9_9RHOB</name>
<accession>A0A443IUE9</accession>
<feature type="transmembrane region" description="Helical" evidence="1">
    <location>
        <begin position="73"/>
        <end position="94"/>
    </location>
</feature>
<keyword evidence="1" id="KW-1133">Transmembrane helix</keyword>
<organism evidence="2 3">
    <name type="scientific">Paenirhodobacter populi</name>
    <dbReference type="NCBI Taxonomy" id="2306993"/>
    <lineage>
        <taxon>Bacteria</taxon>
        <taxon>Pseudomonadati</taxon>
        <taxon>Pseudomonadota</taxon>
        <taxon>Alphaproteobacteria</taxon>
        <taxon>Rhodobacterales</taxon>
        <taxon>Rhodobacter group</taxon>
        <taxon>Paenirhodobacter</taxon>
    </lineage>
</organism>
<gene>
    <name evidence="2" type="ORF">D2T33_10725</name>
</gene>
<proteinExistence type="predicted"/>
<keyword evidence="3" id="KW-1185">Reference proteome</keyword>
<reference evidence="2 3" key="1">
    <citation type="submission" date="2019-01" db="EMBL/GenBank/DDBJ databases">
        <title>Sinorhodobacter populi sp. nov. isolated from the symptomatic bark tissue of Populus euramericana canker.</title>
        <authorList>
            <person name="Xu G."/>
        </authorList>
    </citation>
    <scope>NUCLEOTIDE SEQUENCE [LARGE SCALE GENOMIC DNA]</scope>
    <source>
        <strain evidence="2 3">2D-5</strain>
    </source>
</reference>
<dbReference type="RefSeq" id="WP_128269773.1">
    <property type="nucleotide sequence ID" value="NZ_SAUW01000010.1"/>
</dbReference>
<comment type="caution">
    <text evidence="2">The sequence shown here is derived from an EMBL/GenBank/DDBJ whole genome shotgun (WGS) entry which is preliminary data.</text>
</comment>
<evidence type="ECO:0000256" key="1">
    <source>
        <dbReference type="SAM" id="Phobius"/>
    </source>
</evidence>
<protein>
    <recommendedName>
        <fullName evidence="4">Cation/multidrug efflux pump</fullName>
    </recommendedName>
</protein>